<gene>
    <name evidence="1" type="ORF">SAMN04487996_102111</name>
</gene>
<organism evidence="1 2">
    <name type="scientific">Dyadobacter soli</name>
    <dbReference type="NCBI Taxonomy" id="659014"/>
    <lineage>
        <taxon>Bacteria</taxon>
        <taxon>Pseudomonadati</taxon>
        <taxon>Bacteroidota</taxon>
        <taxon>Cytophagia</taxon>
        <taxon>Cytophagales</taxon>
        <taxon>Spirosomataceae</taxon>
        <taxon>Dyadobacter</taxon>
    </lineage>
</organism>
<reference evidence="2" key="1">
    <citation type="submission" date="2016-10" db="EMBL/GenBank/DDBJ databases">
        <authorList>
            <person name="Varghese N."/>
            <person name="Submissions S."/>
        </authorList>
    </citation>
    <scope>NUCLEOTIDE SEQUENCE [LARGE SCALE GENOMIC DNA]</scope>
    <source>
        <strain evidence="2">DSM 25329</strain>
    </source>
</reference>
<dbReference type="Proteomes" id="UP000198748">
    <property type="component" value="Unassembled WGS sequence"/>
</dbReference>
<dbReference type="EMBL" id="FNAN01000002">
    <property type="protein sequence ID" value="SDD75228.1"/>
    <property type="molecule type" value="Genomic_DNA"/>
</dbReference>
<name>A0A1G6XAR1_9BACT</name>
<accession>A0A1G6XAR1</accession>
<sequence length="76" mass="8577">MPEPQLTGLQKRASKYINKAFSYQMRPGVVIEGYFSGFDPNSIDRAVIQLSNAADKTTLPLMTVLNYFEGDEEMEL</sequence>
<proteinExistence type="predicted"/>
<dbReference type="RefSeq" id="WP_090146509.1">
    <property type="nucleotide sequence ID" value="NZ_FNAN01000002.1"/>
</dbReference>
<dbReference type="AlphaFoldDB" id="A0A1G6XAR1"/>
<keyword evidence="2" id="KW-1185">Reference proteome</keyword>
<protein>
    <submittedName>
        <fullName evidence="1">Uncharacterized protein</fullName>
    </submittedName>
</protein>
<evidence type="ECO:0000313" key="2">
    <source>
        <dbReference type="Proteomes" id="UP000198748"/>
    </source>
</evidence>
<dbReference type="OrthoDB" id="962242at2"/>
<evidence type="ECO:0000313" key="1">
    <source>
        <dbReference type="EMBL" id="SDD75228.1"/>
    </source>
</evidence>
<dbReference type="STRING" id="659014.SAMN04487996_102111"/>